<organism evidence="1 2">
    <name type="scientific">Mucilaginibacter gossypii</name>
    <dbReference type="NCBI Taxonomy" id="551996"/>
    <lineage>
        <taxon>Bacteria</taxon>
        <taxon>Pseudomonadati</taxon>
        <taxon>Bacteroidota</taxon>
        <taxon>Sphingobacteriia</taxon>
        <taxon>Sphingobacteriales</taxon>
        <taxon>Sphingobacteriaceae</taxon>
        <taxon>Mucilaginibacter</taxon>
    </lineage>
</organism>
<dbReference type="Proteomes" id="UP000199705">
    <property type="component" value="Unassembled WGS sequence"/>
</dbReference>
<dbReference type="STRING" id="551996.SAMN05192573_12268"/>
<keyword evidence="2" id="KW-1185">Reference proteome</keyword>
<gene>
    <name evidence="1" type="ORF">SAMN05192573_12268</name>
</gene>
<name>A0A1G8L7Q9_9SPHI</name>
<protein>
    <submittedName>
        <fullName evidence="1">Uncharacterized protein</fullName>
    </submittedName>
</protein>
<dbReference type="EMBL" id="FNCG01000022">
    <property type="protein sequence ID" value="SDI51651.1"/>
    <property type="molecule type" value="Genomic_DNA"/>
</dbReference>
<evidence type="ECO:0000313" key="1">
    <source>
        <dbReference type="EMBL" id="SDI51651.1"/>
    </source>
</evidence>
<sequence length="50" mass="5757">MDKRHRKFFYAFLLFNCFLSPACNHEKHGAPAVSNRHTKPIKNTVIKAGN</sequence>
<dbReference type="AlphaFoldDB" id="A0A1G8L7Q9"/>
<accession>A0A1G8L7Q9</accession>
<proteinExistence type="predicted"/>
<evidence type="ECO:0000313" key="2">
    <source>
        <dbReference type="Proteomes" id="UP000199705"/>
    </source>
</evidence>
<reference evidence="2" key="1">
    <citation type="submission" date="2016-10" db="EMBL/GenBank/DDBJ databases">
        <authorList>
            <person name="Varghese N."/>
            <person name="Submissions S."/>
        </authorList>
    </citation>
    <scope>NUCLEOTIDE SEQUENCE [LARGE SCALE GENOMIC DNA]</scope>
    <source>
        <strain evidence="2">Gh-67</strain>
    </source>
</reference>